<dbReference type="AlphaFoldDB" id="A0A347VQA7"/>
<reference evidence="1 4" key="4">
    <citation type="submission" date="2019-12" db="EMBL/GenBank/DDBJ databases">
        <title>Multi-Generational Helicobacter saguini Isolates.</title>
        <authorList>
            <person name="Mannion A."/>
            <person name="Shen Z."/>
            <person name="Fox J.G."/>
        </authorList>
    </citation>
    <scope>NUCLEOTIDE SEQUENCE [LARGE SCALE GENOMIC DNA]</scope>
    <source>
        <strain evidence="1">16-048</strain>
        <strain evidence="4">16-048 (F4)</strain>
    </source>
</reference>
<keyword evidence="3" id="KW-1185">Reference proteome</keyword>
<sequence>MKNLTKDLDFKNLSQVFNKLSSVDFFKAFIYKVKNRFYEINYNKFTFKLLGELKFANDSVIAGFKEFSLLYKYDNDVEFKFLNLRFYQVDLEYLESNISPHEIDFLQNAINCINEMENVTYNPFNENVETAESVETASLDSINTNLESKDIESKTPKIKRKILKKKAIAKLRKSLQTKCVDSEKRKEKRASFKAHKRAYLRQKTLDKRNLEFRKEMQKIMENENLSIKEARKKAESNINLAILLGKIA</sequence>
<dbReference type="STRING" id="1548018.LS64_01940"/>
<reference evidence="2 3" key="1">
    <citation type="journal article" date="2014" name="Genome Announc.">
        <title>Draft genome sequences of eight enterohepatic helicobacter species isolated from both laboratory and wild rodents.</title>
        <authorList>
            <person name="Sheh A."/>
            <person name="Shen Z."/>
            <person name="Fox J.G."/>
        </authorList>
    </citation>
    <scope>NUCLEOTIDE SEQUENCE [LARGE SCALE GENOMIC DNA]</scope>
    <source>
        <strain evidence="2 3">MIT 97-6194</strain>
    </source>
</reference>
<accession>A0A347VQA7</accession>
<reference evidence="2" key="3">
    <citation type="submission" date="2018-04" db="EMBL/GenBank/DDBJ databases">
        <authorList>
            <person name="Sheh A."/>
            <person name="Shen Z."/>
            <person name="Mannion A.J."/>
            <person name="Fox J.G."/>
        </authorList>
    </citation>
    <scope>NUCLEOTIDE SEQUENCE</scope>
    <source>
        <strain evidence="2">MIT 97-6194</strain>
    </source>
</reference>
<reference evidence="2 3" key="2">
    <citation type="journal article" date="2016" name="Infect. Immun.">
        <title>Helicobacter saguini, a Novel Helicobacter Isolated from Cotton-Top Tamarins with Ulcerative Colitis, Has Proinflammatory Properties and Induces Typhlocolitis and Dysplasia in Gnotobiotic IL-10-/- Mice.</title>
        <authorList>
            <person name="Shen Z."/>
            <person name="Mannion A."/>
            <person name="Whary M.T."/>
            <person name="Muthupalani S."/>
            <person name="Sheh A."/>
            <person name="Feng Y."/>
            <person name="Gong G."/>
            <person name="Vandamme P."/>
            <person name="Holcombe H.R."/>
            <person name="Paster B.J."/>
            <person name="Fox J.G."/>
        </authorList>
    </citation>
    <scope>NUCLEOTIDE SEQUENCE [LARGE SCALE GENOMIC DNA]</scope>
    <source>
        <strain evidence="2 3">MIT 97-6194</strain>
    </source>
</reference>
<name>A0A347VQA7_9HELI</name>
<dbReference type="Proteomes" id="UP000029714">
    <property type="component" value="Unassembled WGS sequence"/>
</dbReference>
<organism evidence="2 3">
    <name type="scientific">Helicobacter saguini</name>
    <dbReference type="NCBI Taxonomy" id="1548018"/>
    <lineage>
        <taxon>Bacteria</taxon>
        <taxon>Pseudomonadati</taxon>
        <taxon>Campylobacterota</taxon>
        <taxon>Epsilonproteobacteria</taxon>
        <taxon>Campylobacterales</taxon>
        <taxon>Helicobacteraceae</taxon>
        <taxon>Helicobacter</taxon>
    </lineage>
</organism>
<dbReference type="RefSeq" id="WP_034569914.1">
    <property type="nucleotide sequence ID" value="NZ_JRMP02000031.1"/>
</dbReference>
<dbReference type="EMBL" id="QBIU01000002">
    <property type="protein sequence ID" value="MWV70219.1"/>
    <property type="molecule type" value="Genomic_DNA"/>
</dbReference>
<gene>
    <name evidence="1" type="ORF">DCO61_09455</name>
    <name evidence="2" type="ORF">LS64_011575</name>
</gene>
<evidence type="ECO:0000313" key="1">
    <source>
        <dbReference type="EMBL" id="MWV70219.1"/>
    </source>
</evidence>
<evidence type="ECO:0000313" key="3">
    <source>
        <dbReference type="Proteomes" id="UP000029714"/>
    </source>
</evidence>
<comment type="caution">
    <text evidence="2">The sequence shown here is derived from an EMBL/GenBank/DDBJ whole genome shotgun (WGS) entry which is preliminary data.</text>
</comment>
<protein>
    <submittedName>
        <fullName evidence="2">Uncharacterized protein</fullName>
    </submittedName>
</protein>
<evidence type="ECO:0000313" key="4">
    <source>
        <dbReference type="Proteomes" id="UP000477070"/>
    </source>
</evidence>
<dbReference type="Proteomes" id="UP000477070">
    <property type="component" value="Unassembled WGS sequence"/>
</dbReference>
<evidence type="ECO:0000313" key="2">
    <source>
        <dbReference type="EMBL" id="TLD91625.1"/>
    </source>
</evidence>
<dbReference type="EMBL" id="JRMP02000031">
    <property type="protein sequence ID" value="TLD91625.1"/>
    <property type="molecule type" value="Genomic_DNA"/>
</dbReference>
<proteinExistence type="predicted"/>